<protein>
    <recommendedName>
        <fullName evidence="3">Transposase</fullName>
    </recommendedName>
</protein>
<accession>A0ABT9WHV1</accession>
<proteinExistence type="predicted"/>
<organism evidence="1 2">
    <name type="scientific">Paenibacillus tundrae</name>
    <dbReference type="NCBI Taxonomy" id="528187"/>
    <lineage>
        <taxon>Bacteria</taxon>
        <taxon>Bacillati</taxon>
        <taxon>Bacillota</taxon>
        <taxon>Bacilli</taxon>
        <taxon>Bacillales</taxon>
        <taxon>Paenibacillaceae</taxon>
        <taxon>Paenibacillus</taxon>
    </lineage>
</organism>
<evidence type="ECO:0008006" key="3">
    <source>
        <dbReference type="Google" id="ProtNLM"/>
    </source>
</evidence>
<sequence length="35" mass="4403">MAYKTKKEMTRDSLLNLQAISMNFMYRYWRLETRL</sequence>
<name>A0ABT9WHV1_9BACL</name>
<reference evidence="1 2" key="1">
    <citation type="submission" date="2023-07" db="EMBL/GenBank/DDBJ databases">
        <title>Sorghum-associated microbial communities from plants grown in Nebraska, USA.</title>
        <authorList>
            <person name="Schachtman D."/>
        </authorList>
    </citation>
    <scope>NUCLEOTIDE SEQUENCE [LARGE SCALE GENOMIC DNA]</scope>
    <source>
        <strain evidence="1 2">DS1314</strain>
    </source>
</reference>
<dbReference type="EMBL" id="JAUSTI010000014">
    <property type="protein sequence ID" value="MDQ0172841.1"/>
    <property type="molecule type" value="Genomic_DNA"/>
</dbReference>
<evidence type="ECO:0000313" key="1">
    <source>
        <dbReference type="EMBL" id="MDQ0172841.1"/>
    </source>
</evidence>
<gene>
    <name evidence="1" type="ORF">J2T19_004332</name>
</gene>
<dbReference type="Proteomes" id="UP001233836">
    <property type="component" value="Unassembled WGS sequence"/>
</dbReference>
<comment type="caution">
    <text evidence="1">The sequence shown here is derived from an EMBL/GenBank/DDBJ whole genome shotgun (WGS) entry which is preliminary data.</text>
</comment>
<evidence type="ECO:0000313" key="2">
    <source>
        <dbReference type="Proteomes" id="UP001233836"/>
    </source>
</evidence>
<keyword evidence="2" id="KW-1185">Reference proteome</keyword>